<dbReference type="OMA" id="RHWANND"/>
<keyword evidence="5" id="KW-0443">Lipid metabolism</keyword>
<dbReference type="GO" id="GO:0005576">
    <property type="term" value="C:extracellular region"/>
    <property type="evidence" value="ECO:0007669"/>
    <property type="project" value="UniProtKB-SubCell"/>
</dbReference>
<keyword evidence="2" id="KW-0964">Secreted</keyword>
<evidence type="ECO:0000259" key="6">
    <source>
        <dbReference type="Pfam" id="PF24708"/>
    </source>
</evidence>
<accession>A0A067BU23</accession>
<organism evidence="7 8">
    <name type="scientific">Saprolegnia parasitica (strain CBS 223.65)</name>
    <dbReference type="NCBI Taxonomy" id="695850"/>
    <lineage>
        <taxon>Eukaryota</taxon>
        <taxon>Sar</taxon>
        <taxon>Stramenopiles</taxon>
        <taxon>Oomycota</taxon>
        <taxon>Saprolegniomycetes</taxon>
        <taxon>Saprolegniales</taxon>
        <taxon>Saprolegniaceae</taxon>
        <taxon>Saprolegnia</taxon>
    </lineage>
</organism>
<dbReference type="OrthoDB" id="206848at2759"/>
<dbReference type="PANTHER" id="PTHR34043">
    <property type="entry name" value="ALPHA/BETA-HYDROLASES SUPERFAMILY PROTEIN"/>
    <property type="match status" value="1"/>
</dbReference>
<evidence type="ECO:0000256" key="3">
    <source>
        <dbReference type="ARBA" id="ARBA00022729"/>
    </source>
</evidence>
<dbReference type="GO" id="GO:0016787">
    <property type="term" value="F:hydrolase activity"/>
    <property type="evidence" value="ECO:0007669"/>
    <property type="project" value="UniProtKB-KW"/>
</dbReference>
<dbReference type="VEuPathDB" id="FungiDB:SPRG_12243"/>
<dbReference type="AlphaFoldDB" id="A0A067BU23"/>
<evidence type="ECO:0000256" key="2">
    <source>
        <dbReference type="ARBA" id="ARBA00022525"/>
    </source>
</evidence>
<feature type="domain" description="Lipase-like C-terminal" evidence="6">
    <location>
        <begin position="5"/>
        <end position="122"/>
    </location>
</feature>
<evidence type="ECO:0000313" key="7">
    <source>
        <dbReference type="EMBL" id="KDO22034.1"/>
    </source>
</evidence>
<evidence type="ECO:0000256" key="5">
    <source>
        <dbReference type="ARBA" id="ARBA00023098"/>
    </source>
</evidence>
<gene>
    <name evidence="7" type="ORF">SPRG_12243</name>
</gene>
<keyword evidence="8" id="KW-1185">Reference proteome</keyword>
<dbReference type="STRING" id="695850.A0A067BU23"/>
<reference evidence="7 8" key="1">
    <citation type="journal article" date="2013" name="PLoS Genet.">
        <title>Distinctive expansion of potential virulence genes in the genome of the oomycete fish pathogen Saprolegnia parasitica.</title>
        <authorList>
            <person name="Jiang R.H."/>
            <person name="de Bruijn I."/>
            <person name="Haas B.J."/>
            <person name="Belmonte R."/>
            <person name="Lobach L."/>
            <person name="Christie J."/>
            <person name="van den Ackerveken G."/>
            <person name="Bottin A."/>
            <person name="Bulone V."/>
            <person name="Diaz-Moreno S.M."/>
            <person name="Dumas B."/>
            <person name="Fan L."/>
            <person name="Gaulin E."/>
            <person name="Govers F."/>
            <person name="Grenville-Briggs L.J."/>
            <person name="Horner N.R."/>
            <person name="Levin J.Z."/>
            <person name="Mammella M."/>
            <person name="Meijer H.J."/>
            <person name="Morris P."/>
            <person name="Nusbaum C."/>
            <person name="Oome S."/>
            <person name="Phillips A.J."/>
            <person name="van Rooyen D."/>
            <person name="Rzeszutek E."/>
            <person name="Saraiva M."/>
            <person name="Secombes C.J."/>
            <person name="Seidl M.F."/>
            <person name="Snel B."/>
            <person name="Stassen J.H."/>
            <person name="Sykes S."/>
            <person name="Tripathy S."/>
            <person name="van den Berg H."/>
            <person name="Vega-Arreguin J.C."/>
            <person name="Wawra S."/>
            <person name="Young S.K."/>
            <person name="Zeng Q."/>
            <person name="Dieguez-Uribeondo J."/>
            <person name="Russ C."/>
            <person name="Tyler B.M."/>
            <person name="van West P."/>
        </authorList>
    </citation>
    <scope>NUCLEOTIDE SEQUENCE [LARGE SCALE GENOMIC DNA]</scope>
    <source>
        <strain evidence="7 8">CBS 223.65</strain>
    </source>
</reference>
<protein>
    <recommendedName>
        <fullName evidence="6">Lipase-like C-terminal domain-containing protein</fullName>
    </recommendedName>
</protein>
<evidence type="ECO:0000256" key="1">
    <source>
        <dbReference type="ARBA" id="ARBA00004613"/>
    </source>
</evidence>
<keyword evidence="4" id="KW-0378">Hydrolase</keyword>
<evidence type="ECO:0000313" key="8">
    <source>
        <dbReference type="Proteomes" id="UP000030745"/>
    </source>
</evidence>
<dbReference type="SUPFAM" id="SSF53474">
    <property type="entry name" value="alpha/beta-Hydrolases"/>
    <property type="match status" value="1"/>
</dbReference>
<dbReference type="PANTHER" id="PTHR34043:SF3">
    <property type="entry name" value="ALPHA_BETA-HYDROLASES SUPERFAMILY PROTEIN"/>
    <property type="match status" value="1"/>
</dbReference>
<proteinExistence type="predicted"/>
<dbReference type="InterPro" id="IPR029058">
    <property type="entry name" value="AB_hydrolase_fold"/>
</dbReference>
<dbReference type="Pfam" id="PF24708">
    <property type="entry name" value="Lip_C"/>
    <property type="match status" value="1"/>
</dbReference>
<evidence type="ECO:0000256" key="4">
    <source>
        <dbReference type="ARBA" id="ARBA00022801"/>
    </source>
</evidence>
<dbReference type="RefSeq" id="XP_012207277.1">
    <property type="nucleotide sequence ID" value="XM_012351887.1"/>
</dbReference>
<dbReference type="Gene3D" id="3.40.50.1820">
    <property type="entry name" value="alpha/beta hydrolase"/>
    <property type="match status" value="1"/>
</dbReference>
<sequence length="445" mass="49431">MERTQQPVVLVHGAFGWGQKTPLFGAMPSYWPLQDLDEINPNYLVVAVGPISSDYDRACEVFYQLYGGQVDYGEEHAQTCGHLRFGVTHEAMHPNWGEENPVHLLGHSCGATTSIELYQLLCKDHFGVGSSHKWVKSIICICGPLTGSTLSNLLGIGPNSKLALLSGGHLVGSSFALFWKLQECYLPSLKALYDLRMEHWNNMTSWRDVFSPDSSLFTSRDILWDDIVPATRLQKNQALIEMDKVHLFSVVTCAKDHPHVLSGMTWFLSLFTNRMNKHEPFHGFDSRHWANNDGVVNTYSQVYPRVKCGRFTPVPGAYPPLPSHTPASSSHLPMPGNYTPVPGSHPVVPTSYTPGSGGHLSFSGSDSPAVGTWSPAESHISFDLEAQDDVSAPLKGRWYTYHVEKNHFCGTFLDADARDLYCNLFKLVNKYSDVVPEEDDSDTVA</sequence>
<dbReference type="InterPro" id="IPR056304">
    <property type="entry name" value="Lip-like_C"/>
</dbReference>
<dbReference type="GeneID" id="24134220"/>
<dbReference type="Proteomes" id="UP000030745">
    <property type="component" value="Unassembled WGS sequence"/>
</dbReference>
<comment type="subcellular location">
    <subcellularLocation>
        <location evidence="1">Secreted</location>
    </subcellularLocation>
</comment>
<dbReference type="EMBL" id="KK583276">
    <property type="protein sequence ID" value="KDO22034.1"/>
    <property type="molecule type" value="Genomic_DNA"/>
</dbReference>
<name>A0A067BU23_SAPPC</name>
<dbReference type="GO" id="GO:0006629">
    <property type="term" value="P:lipid metabolic process"/>
    <property type="evidence" value="ECO:0007669"/>
    <property type="project" value="UniProtKB-KW"/>
</dbReference>
<keyword evidence="3" id="KW-0732">Signal</keyword>
<dbReference type="KEGG" id="spar:SPRG_12243"/>